<feature type="region of interest" description="Disordered" evidence="1">
    <location>
        <begin position="1"/>
        <end position="202"/>
    </location>
</feature>
<name>A0A3B4YTY9_SERLL</name>
<evidence type="ECO:0000313" key="2">
    <source>
        <dbReference type="Ensembl" id="ENSSLDP00000026204.1"/>
    </source>
</evidence>
<accession>A0A3B4YTY9</accession>
<dbReference type="InterPro" id="IPR028544">
    <property type="entry name" value="CASC3"/>
</dbReference>
<dbReference type="GO" id="GO:0003723">
    <property type="term" value="F:RNA binding"/>
    <property type="evidence" value="ECO:0007669"/>
    <property type="project" value="InterPro"/>
</dbReference>
<feature type="compositionally biased region" description="Gly residues" evidence="1">
    <location>
        <begin position="106"/>
        <end position="121"/>
    </location>
</feature>
<dbReference type="GO" id="GO:0035145">
    <property type="term" value="C:exon-exon junction complex"/>
    <property type="evidence" value="ECO:0007669"/>
    <property type="project" value="InterPro"/>
</dbReference>
<evidence type="ECO:0000256" key="1">
    <source>
        <dbReference type="SAM" id="MobiDB-lite"/>
    </source>
</evidence>
<reference evidence="2" key="2">
    <citation type="submission" date="2025-09" db="UniProtKB">
        <authorList>
            <consortium name="Ensembl"/>
        </authorList>
    </citation>
    <scope>IDENTIFICATION</scope>
</reference>
<dbReference type="GeneTree" id="ENSGT00390000006930"/>
<proteinExistence type="predicted"/>
<dbReference type="PANTHER" id="PTHR13434">
    <property type="entry name" value="PROTEIN CASC3"/>
    <property type="match status" value="1"/>
</dbReference>
<sequence length="214" mass="22297">GGGRGGRAVQRRRSSGSSHRAQTPCCRQPRSADRSGSAASSSTSDPSLQSSAAATNREASPPAERPVERKSYSLARRTRSRPADLGSKQPSMEESAAGGNASSPGSVGGKTGGGAGGGGGLTELDQDVARLSLAGQSWSQSPTSYMRSEMRGLPNPMHIPGGPPQFSSMEEMGGPSNRAKRYSSQRQRAVPEPAPPMHLGVMEGHYYEPSKMIT</sequence>
<organism evidence="2 3">
    <name type="scientific">Seriola lalandi dorsalis</name>
    <dbReference type="NCBI Taxonomy" id="1841481"/>
    <lineage>
        <taxon>Eukaryota</taxon>
        <taxon>Metazoa</taxon>
        <taxon>Chordata</taxon>
        <taxon>Craniata</taxon>
        <taxon>Vertebrata</taxon>
        <taxon>Euteleostomi</taxon>
        <taxon>Actinopterygii</taxon>
        <taxon>Neopterygii</taxon>
        <taxon>Teleostei</taxon>
        <taxon>Neoteleostei</taxon>
        <taxon>Acanthomorphata</taxon>
        <taxon>Carangaria</taxon>
        <taxon>Carangiformes</taxon>
        <taxon>Carangidae</taxon>
        <taxon>Seriola</taxon>
    </lineage>
</organism>
<reference evidence="2" key="1">
    <citation type="submission" date="2025-08" db="UniProtKB">
        <authorList>
            <consortium name="Ensembl"/>
        </authorList>
    </citation>
    <scope>IDENTIFICATION</scope>
</reference>
<dbReference type="Proteomes" id="UP000261360">
    <property type="component" value="Unplaced"/>
</dbReference>
<evidence type="ECO:0000313" key="3">
    <source>
        <dbReference type="Proteomes" id="UP000261360"/>
    </source>
</evidence>
<feature type="compositionally biased region" description="Low complexity" evidence="1">
    <location>
        <begin position="34"/>
        <end position="53"/>
    </location>
</feature>
<dbReference type="PANTHER" id="PTHR13434:SF0">
    <property type="entry name" value="PROTEIN CASC3"/>
    <property type="match status" value="1"/>
</dbReference>
<dbReference type="Ensembl" id="ENSSLDT00000027006.1">
    <property type="protein sequence ID" value="ENSSLDP00000026204.1"/>
    <property type="gene ID" value="ENSSLDG00000020308.1"/>
</dbReference>
<feature type="compositionally biased region" description="Polar residues" evidence="1">
    <location>
        <begin position="134"/>
        <end position="146"/>
    </location>
</feature>
<protein>
    <submittedName>
        <fullName evidence="2">Casc3 exon junction complex subunit</fullName>
    </submittedName>
</protein>
<dbReference type="AlphaFoldDB" id="A0A3B4YTY9"/>
<feature type="compositionally biased region" description="Low complexity" evidence="1">
    <location>
        <begin position="95"/>
        <end position="105"/>
    </location>
</feature>
<dbReference type="GO" id="GO:0006397">
    <property type="term" value="P:mRNA processing"/>
    <property type="evidence" value="ECO:0007669"/>
    <property type="project" value="InterPro"/>
</dbReference>
<keyword evidence="3" id="KW-1185">Reference proteome</keyword>